<evidence type="ECO:0000256" key="1">
    <source>
        <dbReference type="ARBA" id="ARBA00004120"/>
    </source>
</evidence>
<reference evidence="6" key="2">
    <citation type="submission" date="2022-06" db="UniProtKB">
        <authorList>
            <consortium name="EnsemblMetazoa"/>
        </authorList>
    </citation>
    <scope>IDENTIFICATION</scope>
    <source>
        <strain evidence="6">DF5081</strain>
    </source>
</reference>
<dbReference type="Proteomes" id="UP000005237">
    <property type="component" value="Unassembled WGS sequence"/>
</dbReference>
<evidence type="ECO:0000256" key="5">
    <source>
        <dbReference type="ARBA" id="ARBA00023273"/>
    </source>
</evidence>
<dbReference type="PANTHER" id="PTHR12968:SF4">
    <property type="entry name" value="TECTONIC-LIKE COMPLEX MEMBER MKS1"/>
    <property type="match status" value="1"/>
</dbReference>
<evidence type="ECO:0000313" key="7">
    <source>
        <dbReference type="Proteomes" id="UP000005237"/>
    </source>
</evidence>
<evidence type="ECO:0000256" key="2">
    <source>
        <dbReference type="ARBA" id="ARBA00022490"/>
    </source>
</evidence>
<evidence type="ECO:0000313" key="6">
    <source>
        <dbReference type="EnsemblMetazoa" id="CJA20432b.1"/>
    </source>
</evidence>
<dbReference type="GO" id="GO:0060271">
    <property type="term" value="P:cilium assembly"/>
    <property type="evidence" value="ECO:0007669"/>
    <property type="project" value="TreeGrafter"/>
</dbReference>
<evidence type="ECO:0000256" key="4">
    <source>
        <dbReference type="ARBA" id="ARBA00023212"/>
    </source>
</evidence>
<protein>
    <submittedName>
        <fullName evidence="6">Uncharacterized protein</fullName>
    </submittedName>
</protein>
<sequence>MARMVCHKHSYRVPVGHNINTTNFGRLWSIRRNDWDCTELFGDQNSYAASMPVAITANNSEVVVEGEKRIRKRVIEKPVNEWMIYRRSKAEKPPVKKSYLLIFARLGPIDMDDPSAVELIARITATDAKKLIVEPCYTDDVGIQMETKFGDFSAKIRIEDREKSKEDGEVVGEKIGGDGGRKSRRFRPNFTNLPEAEHFVTARDGLIESVVNVSLVKAFDLLFDEGLTIDYQLRIPAGVSLKSENPSGRSQRYSADENGQINLDYILEFTFESPRVDVFPLFMMRIMAVDYWGRQYIAGYGCAHISLQPGRVFLHYQPVLCAQVKGLKSISDPKRMGRGIYRNLYVSDFDPIRIHAPTDTMRTWERGLKTDQKRMGRGWDVDIFQTS</sequence>
<dbReference type="GO" id="GO:0036038">
    <property type="term" value="C:MKS complex"/>
    <property type="evidence" value="ECO:0007669"/>
    <property type="project" value="TreeGrafter"/>
</dbReference>
<name>A0A8R1IC15_CAEJA</name>
<evidence type="ECO:0000256" key="3">
    <source>
        <dbReference type="ARBA" id="ARBA00022794"/>
    </source>
</evidence>
<dbReference type="PANTHER" id="PTHR12968">
    <property type="entry name" value="B9 DOMAIN-CONTAINING"/>
    <property type="match status" value="1"/>
</dbReference>
<dbReference type="InterPro" id="IPR010796">
    <property type="entry name" value="C2_B9-type_dom"/>
</dbReference>
<dbReference type="AlphaFoldDB" id="A0A8R1IC15"/>
<keyword evidence="4" id="KW-0206">Cytoskeleton</keyword>
<keyword evidence="5" id="KW-0966">Cell projection</keyword>
<accession>A0A8R1IC15</accession>
<keyword evidence="3" id="KW-0970">Cilium biogenesis/degradation</keyword>
<dbReference type="Pfam" id="PF07162">
    <property type="entry name" value="B9-C2"/>
    <property type="match status" value="1"/>
</dbReference>
<keyword evidence="2" id="KW-0963">Cytoplasm</keyword>
<dbReference type="EnsemblMetazoa" id="CJA20432b.1">
    <property type="protein sequence ID" value="CJA20432b.1"/>
    <property type="gene ID" value="WBGene00176004"/>
</dbReference>
<keyword evidence="7" id="KW-1185">Reference proteome</keyword>
<proteinExistence type="predicted"/>
<comment type="subcellular location">
    <subcellularLocation>
        <location evidence="1">Cytoplasm</location>
        <location evidence="1">Cytoskeleton</location>
        <location evidence="1">Cilium basal body</location>
    </subcellularLocation>
</comment>
<organism evidence="6 7">
    <name type="scientific">Caenorhabditis japonica</name>
    <dbReference type="NCBI Taxonomy" id="281687"/>
    <lineage>
        <taxon>Eukaryota</taxon>
        <taxon>Metazoa</taxon>
        <taxon>Ecdysozoa</taxon>
        <taxon>Nematoda</taxon>
        <taxon>Chromadorea</taxon>
        <taxon>Rhabditida</taxon>
        <taxon>Rhabditina</taxon>
        <taxon>Rhabditomorpha</taxon>
        <taxon>Rhabditoidea</taxon>
        <taxon>Rhabditidae</taxon>
        <taxon>Peloderinae</taxon>
        <taxon>Caenorhabditis</taxon>
    </lineage>
</organism>
<reference evidence="7" key="1">
    <citation type="submission" date="2010-08" db="EMBL/GenBank/DDBJ databases">
        <authorList>
            <consortium name="Caenorhabditis japonica Sequencing Consortium"/>
            <person name="Wilson R.K."/>
        </authorList>
    </citation>
    <scope>NUCLEOTIDE SEQUENCE [LARGE SCALE GENOMIC DNA]</scope>
    <source>
        <strain evidence="7">DF5081</strain>
    </source>
</reference>